<dbReference type="GeneID" id="72478937"/>
<dbReference type="Proteomes" id="UP000216189">
    <property type="component" value="Unassembled WGS sequence"/>
</dbReference>
<dbReference type="InterPro" id="IPR035985">
    <property type="entry name" value="Ubiquitin-activating_enz"/>
</dbReference>
<protein>
    <recommendedName>
        <fullName evidence="1">THIF-type NAD/FAD binding fold domain-containing protein</fullName>
    </recommendedName>
</protein>
<organism evidence="2 3">
    <name type="scientific">Segatella bryantii</name>
    <name type="common">Prevotella bryantii</name>
    <dbReference type="NCBI Taxonomy" id="77095"/>
    <lineage>
        <taxon>Bacteria</taxon>
        <taxon>Pseudomonadati</taxon>
        <taxon>Bacteroidota</taxon>
        <taxon>Bacteroidia</taxon>
        <taxon>Bacteroidales</taxon>
        <taxon>Prevotellaceae</taxon>
        <taxon>Segatella</taxon>
    </lineage>
</organism>
<dbReference type="InterPro" id="IPR000594">
    <property type="entry name" value="ThiF_NAD_FAD-bd"/>
</dbReference>
<proteinExistence type="predicted"/>
<feature type="domain" description="THIF-type NAD/FAD binding fold" evidence="1">
    <location>
        <begin position="5"/>
        <end position="237"/>
    </location>
</feature>
<sequence>MEERYSRNRIYVSEQEQEVVRNTKLLFGGAGIGSIIAECALRFGFENITIIDGDKVELSNLNRQNYTQNDLGEYKAESLAKRLLTINPQAKIKYHTTFLSKENVRDFMKDCDIAINALDFKDETPFVFDEICKEQNIPVLHPYNFGWAGFMSIVRPDGLQLSQLNKSSDSPIGFELKVADYVTGYGAFWHDSKEWLEKIVETYKEEKDILPPPQLAIASWITAGFCVNAMYNLATGKEVKYFPKFYLSSLLEDRN</sequence>
<evidence type="ECO:0000313" key="2">
    <source>
        <dbReference type="EMBL" id="OYP53840.1"/>
    </source>
</evidence>
<accession>A0ABX4EGG9</accession>
<dbReference type="EMBL" id="NPJF01000052">
    <property type="protein sequence ID" value="OYP53840.1"/>
    <property type="molecule type" value="Genomic_DNA"/>
</dbReference>
<name>A0ABX4EGG9_SEGBR</name>
<dbReference type="PANTHER" id="PTHR43267">
    <property type="entry name" value="TRNA THREONYLCARBAMOYLADENOSINE DEHYDRATASE"/>
    <property type="match status" value="1"/>
</dbReference>
<dbReference type="Gene3D" id="3.40.50.720">
    <property type="entry name" value="NAD(P)-binding Rossmann-like Domain"/>
    <property type="match status" value="1"/>
</dbReference>
<keyword evidence="3" id="KW-1185">Reference proteome</keyword>
<evidence type="ECO:0000313" key="3">
    <source>
        <dbReference type="Proteomes" id="UP000216189"/>
    </source>
</evidence>
<dbReference type="Pfam" id="PF00899">
    <property type="entry name" value="ThiF"/>
    <property type="match status" value="1"/>
</dbReference>
<gene>
    <name evidence="2" type="ORF">CIK91_11030</name>
</gene>
<dbReference type="SUPFAM" id="SSF69572">
    <property type="entry name" value="Activating enzymes of the ubiquitin-like proteins"/>
    <property type="match status" value="1"/>
</dbReference>
<dbReference type="PANTHER" id="PTHR43267:SF1">
    <property type="entry name" value="TRNA THREONYLCARBAMOYLADENOSINE DEHYDRATASE"/>
    <property type="match status" value="1"/>
</dbReference>
<dbReference type="RefSeq" id="WP_094448886.1">
    <property type="nucleotide sequence ID" value="NZ_CP091797.1"/>
</dbReference>
<reference evidence="2 3" key="1">
    <citation type="submission" date="2017-08" db="EMBL/GenBank/DDBJ databases">
        <title>Comparative genomics of non-oral Prevotella species.</title>
        <authorList>
            <person name="Accetto T."/>
            <person name="Nograsek B."/>
            <person name="Avgustin G."/>
        </authorList>
    </citation>
    <scope>NUCLEOTIDE SEQUENCE [LARGE SCALE GENOMIC DNA]</scope>
    <source>
        <strain evidence="2 3">TC1-1</strain>
    </source>
</reference>
<evidence type="ECO:0000259" key="1">
    <source>
        <dbReference type="Pfam" id="PF00899"/>
    </source>
</evidence>
<comment type="caution">
    <text evidence="2">The sequence shown here is derived from an EMBL/GenBank/DDBJ whole genome shotgun (WGS) entry which is preliminary data.</text>
</comment>
<dbReference type="InterPro" id="IPR045886">
    <property type="entry name" value="ThiF/MoeB/HesA"/>
</dbReference>